<dbReference type="Pfam" id="PF13780">
    <property type="entry name" value="DUF4176"/>
    <property type="match status" value="1"/>
</dbReference>
<dbReference type="RefSeq" id="WP_216255607.1">
    <property type="nucleotide sequence ID" value="NZ_JAZHFS010000045.1"/>
</dbReference>
<proteinExistence type="predicted"/>
<reference evidence="1 2" key="1">
    <citation type="submission" date="2023-11" db="EMBL/GenBank/DDBJ databases">
        <title>Draft genome sequence of a psychrophilic Clostridium strain from permafrost water brine.</title>
        <authorList>
            <person name="Shcherbakova V.A."/>
            <person name="Trubitsyn V.E."/>
            <person name="Zakharyuk A.G."/>
        </authorList>
    </citation>
    <scope>NUCLEOTIDE SEQUENCE [LARGE SCALE GENOMIC DNA]</scope>
    <source>
        <strain evidence="1 2">14F</strain>
    </source>
</reference>
<sequence>MNKYLPIGSVILLKEGEKRLMIYGLEQKESDSGKIWDYVACLFPEGNIDLEHTYIFNHEQIDKIYHLGLQDEEQYEFNKKLQLPTNK</sequence>
<name>A0ABU7UXT4_9CLOT</name>
<dbReference type="Proteomes" id="UP001498469">
    <property type="component" value="Unassembled WGS sequence"/>
</dbReference>
<gene>
    <name evidence="1" type="ORF">SJI18_23430</name>
</gene>
<organism evidence="1 2">
    <name type="scientific">Clostridium frigoriphilum</name>
    <dbReference type="NCBI Taxonomy" id="443253"/>
    <lineage>
        <taxon>Bacteria</taxon>
        <taxon>Bacillati</taxon>
        <taxon>Bacillota</taxon>
        <taxon>Clostridia</taxon>
        <taxon>Eubacteriales</taxon>
        <taxon>Clostridiaceae</taxon>
        <taxon>Clostridium</taxon>
    </lineage>
</organism>
<dbReference type="EMBL" id="JAZHFS010000045">
    <property type="protein sequence ID" value="MEF2115235.1"/>
    <property type="molecule type" value="Genomic_DNA"/>
</dbReference>
<evidence type="ECO:0000313" key="2">
    <source>
        <dbReference type="Proteomes" id="UP001498469"/>
    </source>
</evidence>
<dbReference type="InterPro" id="IPR025233">
    <property type="entry name" value="DUF4176"/>
</dbReference>
<protein>
    <submittedName>
        <fullName evidence="1">DUF4176 domain-containing protein</fullName>
    </submittedName>
</protein>
<evidence type="ECO:0000313" key="1">
    <source>
        <dbReference type="EMBL" id="MEF2115235.1"/>
    </source>
</evidence>
<accession>A0ABU7UXT4</accession>
<comment type="caution">
    <text evidence="1">The sequence shown here is derived from an EMBL/GenBank/DDBJ whole genome shotgun (WGS) entry which is preliminary data.</text>
</comment>
<keyword evidence="2" id="KW-1185">Reference proteome</keyword>